<dbReference type="Proteomes" id="UP000193136">
    <property type="component" value="Unassembled WGS sequence"/>
</dbReference>
<dbReference type="InterPro" id="IPR012676">
    <property type="entry name" value="TGS-like"/>
</dbReference>
<dbReference type="SUPFAM" id="SSF109604">
    <property type="entry name" value="HD-domain/PDEase-like"/>
    <property type="match status" value="1"/>
</dbReference>
<feature type="domain" description="ACT" evidence="2">
    <location>
        <begin position="645"/>
        <end position="719"/>
    </location>
</feature>
<dbReference type="RefSeq" id="WP_085010785.1">
    <property type="nucleotide sequence ID" value="NZ_NAAD01000013.1"/>
</dbReference>
<sequence length="719" mass="81968">MVRLDDILDMVAGYHPTADLEPIRKAYVFCGKVHQGQVRLSGEAYLHHPLEVAHILAQLQLDVPSIVTGLLHDTFADTLTGETEIRELFGDEVFELVDGVTKIGRVTFKTRAEEQAENFRKMLLAMARDIRVILVKLADRLHNMRTLDALPPEQQQLIARETAEIYAPLANRMGISWIKNELENLSFRYQEPDDYRDLSARIARRKREQSRYIEEVKRTLGRMLKDNGFDGQISGRAKHLYSIYQKMKRQQIDFDQVHDLIAFRIILPSVQDCYAVLGIVHALWKPIPGRFKDYIAMPKANMYQSLHTTVLGPHGERMEIQLRTIEMHRIAEEGIAAHWKYKEGKGAPIAASGRHDRRFAWLRQMLEWQKDLTDSREFLSSVKVDLFPEEVYVFTPNGDVKELPRGSTPVDFAYSIHSDVGNHCSGAKVNGKLVPLKTELHNGDIVEVTTQAGQHPSKDWLKFVRTSKARNKIRHWIKTEQRERSVELGRDLLEKRLRKYGMSLKKVLSSADWRKAWEEFGFSGGEDLLAALGYGKVTLGQIISKLVPREQIETRPAAPGPLGKVVNKIRKKPSNAIKLHGVEDILVRFAKCCNPLPGDEVVGFITRGRGVTVHASDCPQVRETDPERRVPVEWDRRKKASRPVRIRVYCENQRGMLAAITTAITNCDANIISANVHSTADHKGINNFEVDVQDLEHLNRVRQAVVNLKGVYKVERLRG</sequence>
<dbReference type="GO" id="GO:0015949">
    <property type="term" value="P:nucleobase-containing small molecule interconversion"/>
    <property type="evidence" value="ECO:0007669"/>
    <property type="project" value="UniProtKB-ARBA"/>
</dbReference>
<dbReference type="GO" id="GO:0042594">
    <property type="term" value="P:response to starvation"/>
    <property type="evidence" value="ECO:0007669"/>
    <property type="project" value="TreeGrafter"/>
</dbReference>
<dbReference type="InterPro" id="IPR002912">
    <property type="entry name" value="ACT_dom"/>
</dbReference>
<dbReference type="CDD" id="cd00077">
    <property type="entry name" value="HDc"/>
    <property type="match status" value="1"/>
</dbReference>
<dbReference type="InterPro" id="IPR006674">
    <property type="entry name" value="HD_domain"/>
</dbReference>
<keyword evidence="5" id="KW-0808">Transferase</keyword>
<protein>
    <submittedName>
        <fullName evidence="5">GTP pyrophosphokinase</fullName>
    </submittedName>
</protein>
<gene>
    <name evidence="5" type="ORF">B5V00_10665</name>
</gene>
<dbReference type="AlphaFoldDB" id="A0A1X0Y1N3"/>
<dbReference type="FunFam" id="1.10.3210.10:FF:000001">
    <property type="entry name" value="GTP pyrophosphokinase RelA"/>
    <property type="match status" value="1"/>
</dbReference>
<dbReference type="CDD" id="cd01668">
    <property type="entry name" value="TGS_RSH"/>
    <property type="match status" value="1"/>
</dbReference>
<dbReference type="FunFam" id="3.30.460.10:FF:000001">
    <property type="entry name" value="GTP pyrophosphokinase RelA"/>
    <property type="match status" value="1"/>
</dbReference>
<reference evidence="5 6" key="1">
    <citation type="submission" date="2017-03" db="EMBL/GenBank/DDBJ databases">
        <title>Genome sequence of Geothermobacter sp. EPR-M, Deep-Sea Iron Reducer.</title>
        <authorList>
            <person name="Tully B."/>
            <person name="Savalia P."/>
            <person name="Abuyen K."/>
            <person name="Baughan C."/>
            <person name="Romero E."/>
            <person name="Ronkowski C."/>
            <person name="Torres B."/>
            <person name="Tremblay J."/>
            <person name="Trujillo A."/>
            <person name="Tyler M."/>
            <person name="Perez-Rodriguez I."/>
            <person name="Amend J."/>
        </authorList>
    </citation>
    <scope>NUCLEOTIDE SEQUENCE [LARGE SCALE GENOMIC DNA]</scope>
    <source>
        <strain evidence="5 6">EPR-M</strain>
    </source>
</reference>
<comment type="similarity">
    <text evidence="1">Belongs to the relA/spoT family.</text>
</comment>
<dbReference type="CDD" id="cd04876">
    <property type="entry name" value="ACT_RelA-SpoT"/>
    <property type="match status" value="1"/>
</dbReference>
<dbReference type="InterPro" id="IPR004811">
    <property type="entry name" value="RelA/Spo_fam"/>
</dbReference>
<evidence type="ECO:0000259" key="4">
    <source>
        <dbReference type="PROSITE" id="PS51880"/>
    </source>
</evidence>
<dbReference type="SMART" id="SM00954">
    <property type="entry name" value="RelA_SpoT"/>
    <property type="match status" value="1"/>
</dbReference>
<dbReference type="SMART" id="SM00471">
    <property type="entry name" value="HDc"/>
    <property type="match status" value="1"/>
</dbReference>
<dbReference type="PANTHER" id="PTHR21262">
    <property type="entry name" value="GUANOSINE-3',5'-BIS DIPHOSPHATE 3'-PYROPHOSPHOHYDROLASE"/>
    <property type="match status" value="1"/>
</dbReference>
<dbReference type="GO" id="GO:0005886">
    <property type="term" value="C:plasma membrane"/>
    <property type="evidence" value="ECO:0007669"/>
    <property type="project" value="TreeGrafter"/>
</dbReference>
<dbReference type="OrthoDB" id="9805041at2"/>
<accession>A0A1X0Y1N3</accession>
<dbReference type="PROSITE" id="PS51831">
    <property type="entry name" value="HD"/>
    <property type="match status" value="1"/>
</dbReference>
<evidence type="ECO:0000259" key="2">
    <source>
        <dbReference type="PROSITE" id="PS51671"/>
    </source>
</evidence>
<dbReference type="InterPro" id="IPR003607">
    <property type="entry name" value="HD/PDEase_dom"/>
</dbReference>
<dbReference type="InterPro" id="IPR045865">
    <property type="entry name" value="ACT-like_dom_sf"/>
</dbReference>
<dbReference type="Pfam" id="PF13328">
    <property type="entry name" value="HD_4"/>
    <property type="match status" value="1"/>
</dbReference>
<dbReference type="Gene3D" id="1.10.3210.10">
    <property type="entry name" value="Hypothetical protein af1432"/>
    <property type="match status" value="1"/>
</dbReference>
<comment type="function">
    <text evidence="1">In eubacteria ppGpp (guanosine 3'-diphosphate 5'-diphosphate) is a mediator of the stringent response that coordinates a variety of cellular activities in response to changes in nutritional abundance.</text>
</comment>
<dbReference type="InterPro" id="IPR004095">
    <property type="entry name" value="TGS"/>
</dbReference>
<dbReference type="SUPFAM" id="SSF81271">
    <property type="entry name" value="TGS-like"/>
    <property type="match status" value="1"/>
</dbReference>
<evidence type="ECO:0000313" key="6">
    <source>
        <dbReference type="Proteomes" id="UP000193136"/>
    </source>
</evidence>
<dbReference type="CDD" id="cd05399">
    <property type="entry name" value="NT_Rel-Spo_like"/>
    <property type="match status" value="1"/>
</dbReference>
<dbReference type="GO" id="GO:0016301">
    <property type="term" value="F:kinase activity"/>
    <property type="evidence" value="ECO:0007669"/>
    <property type="project" value="UniProtKB-KW"/>
</dbReference>
<dbReference type="GO" id="GO:0008893">
    <property type="term" value="F:guanosine-3',5'-bis(diphosphate) 3'-diphosphatase activity"/>
    <property type="evidence" value="ECO:0007669"/>
    <property type="project" value="TreeGrafter"/>
</dbReference>
<dbReference type="InterPro" id="IPR012675">
    <property type="entry name" value="Beta-grasp_dom_sf"/>
</dbReference>
<dbReference type="STRING" id="1969733.B5V00_10665"/>
<dbReference type="PROSITE" id="PS51671">
    <property type="entry name" value="ACT"/>
    <property type="match status" value="1"/>
</dbReference>
<dbReference type="SUPFAM" id="SSF81301">
    <property type="entry name" value="Nucleotidyltransferase"/>
    <property type="match status" value="1"/>
</dbReference>
<feature type="domain" description="TGS" evidence="4">
    <location>
        <begin position="389"/>
        <end position="450"/>
    </location>
</feature>
<dbReference type="Gene3D" id="3.30.70.260">
    <property type="match status" value="1"/>
</dbReference>
<comment type="caution">
    <text evidence="5">The sequence shown here is derived from an EMBL/GenBank/DDBJ whole genome shotgun (WGS) entry which is preliminary data.</text>
</comment>
<dbReference type="InterPro" id="IPR033655">
    <property type="entry name" value="TGS_RelA/SpoT"/>
</dbReference>
<dbReference type="Pfam" id="PF02824">
    <property type="entry name" value="TGS"/>
    <property type="match status" value="1"/>
</dbReference>
<dbReference type="InterPro" id="IPR007685">
    <property type="entry name" value="RelA_SpoT"/>
</dbReference>
<dbReference type="FunFam" id="3.10.20.30:FF:000002">
    <property type="entry name" value="GTP pyrophosphokinase (RelA/SpoT)"/>
    <property type="match status" value="1"/>
</dbReference>
<dbReference type="NCBIfam" id="TIGR00691">
    <property type="entry name" value="spoT_relA"/>
    <property type="match status" value="1"/>
</dbReference>
<dbReference type="Gene3D" id="3.30.460.10">
    <property type="entry name" value="Beta Polymerase, domain 2"/>
    <property type="match status" value="1"/>
</dbReference>
<dbReference type="InterPro" id="IPR043519">
    <property type="entry name" value="NT_sf"/>
</dbReference>
<name>A0A1X0Y1N3_9BACT</name>
<evidence type="ECO:0000259" key="3">
    <source>
        <dbReference type="PROSITE" id="PS51831"/>
    </source>
</evidence>
<dbReference type="Pfam" id="PF04607">
    <property type="entry name" value="RelA_SpoT"/>
    <property type="match status" value="1"/>
</dbReference>
<dbReference type="InterPro" id="IPR045600">
    <property type="entry name" value="RelA/SpoT_AH_RIS"/>
</dbReference>
<dbReference type="Pfam" id="PF13291">
    <property type="entry name" value="ACT_4"/>
    <property type="match status" value="1"/>
</dbReference>
<dbReference type="SUPFAM" id="SSF55021">
    <property type="entry name" value="ACT-like"/>
    <property type="match status" value="1"/>
</dbReference>
<keyword evidence="5" id="KW-0418">Kinase</keyword>
<evidence type="ECO:0000256" key="1">
    <source>
        <dbReference type="RuleBase" id="RU003847"/>
    </source>
</evidence>
<dbReference type="PROSITE" id="PS51880">
    <property type="entry name" value="TGS"/>
    <property type="match status" value="1"/>
</dbReference>
<feature type="domain" description="HD" evidence="3">
    <location>
        <begin position="45"/>
        <end position="144"/>
    </location>
</feature>
<dbReference type="EMBL" id="NAAD01000013">
    <property type="protein sequence ID" value="ORJ59026.1"/>
    <property type="molecule type" value="Genomic_DNA"/>
</dbReference>
<evidence type="ECO:0000313" key="5">
    <source>
        <dbReference type="EMBL" id="ORJ59026.1"/>
    </source>
</evidence>
<dbReference type="Gene3D" id="3.10.20.30">
    <property type="match status" value="1"/>
</dbReference>
<proteinExistence type="inferred from homology"/>
<dbReference type="PANTHER" id="PTHR21262:SF36">
    <property type="entry name" value="BIFUNCTIONAL (P)PPGPP SYNTHASE_HYDROLASE SPOT"/>
    <property type="match status" value="1"/>
</dbReference>
<dbReference type="Pfam" id="PF19296">
    <property type="entry name" value="RelA_AH_RIS"/>
    <property type="match status" value="1"/>
</dbReference>
<dbReference type="GO" id="GO:0008728">
    <property type="term" value="F:GTP diphosphokinase activity"/>
    <property type="evidence" value="ECO:0007669"/>
    <property type="project" value="TreeGrafter"/>
</dbReference>
<dbReference type="GO" id="GO:0015969">
    <property type="term" value="P:guanosine tetraphosphate metabolic process"/>
    <property type="evidence" value="ECO:0007669"/>
    <property type="project" value="InterPro"/>
</dbReference>
<keyword evidence="6" id="KW-1185">Reference proteome</keyword>
<organism evidence="5 6">
    <name type="scientific">Geothermobacter hydrogeniphilus</name>
    <dbReference type="NCBI Taxonomy" id="1969733"/>
    <lineage>
        <taxon>Bacteria</taxon>
        <taxon>Pseudomonadati</taxon>
        <taxon>Thermodesulfobacteriota</taxon>
        <taxon>Desulfuromonadia</taxon>
        <taxon>Desulfuromonadales</taxon>
        <taxon>Geothermobacteraceae</taxon>
        <taxon>Geothermobacter</taxon>
    </lineage>
</organism>